<feature type="compositionally biased region" description="Polar residues" evidence="2">
    <location>
        <begin position="210"/>
        <end position="220"/>
    </location>
</feature>
<protein>
    <submittedName>
        <fullName evidence="3">Uncharacterized protein</fullName>
    </submittedName>
</protein>
<feature type="coiled-coil region" evidence="1">
    <location>
        <begin position="1402"/>
        <end position="1431"/>
    </location>
</feature>
<evidence type="ECO:0000313" key="4">
    <source>
        <dbReference type="Proteomes" id="UP000580250"/>
    </source>
</evidence>
<feature type="compositionally biased region" description="Basic and acidic residues" evidence="2">
    <location>
        <begin position="372"/>
        <end position="390"/>
    </location>
</feature>
<sequence length="2049" mass="228600">MASSVARARLSTSVEPTGTSWNSVRWARPSGVGGYRTSRLASAFETGAGSSRVCSPQSGYGTLPSKLLRAPERSSRFGSSLASNTSNETTARSSLSAGGSGGSVALSPRHEPQRKTFPYRTTGLSQTRAAALVDIRYNLRPVNKRQQTERNNYSSTTPSSSISSPFVNSSQLRNSVAETTNLSPISKCVSPSSMSISRSPSTVASPPIVSPNSGILTTTAPPRPIPKSERPWRQKLADAQRFREARETERAFAAGHHHNPMIVEPSDATMRLMAARSARRVISNELHQQQQQQHSNNERELEKEIAALKCFVSKPGALDKNATVAKFRQTMAESQALIEPSSTSTKQQISPTQSTVSASSLLLRMPSLSRRSTTEVTKESLNGRESKDRPQSLIETTNGPLAHRRLSIVKETNSGSEGKIKTSTKTPSTTKTTTSSTTTNKDSETNKKDVVCIKKKCSSPQQTKQNIQTSINSSPNISTKTTTTTKKTTTKGEEKENKEIRTTTTNIIKRKNSKEEISNKNQQKNVFNTSKEATTKEKKEEKLIVKGKDKIEQKSVQKPSTTKNLDESQFNAVVQFKPQSFIRRKISENSLTEPKPVPGSWERTPREQFISQNKHLIRKAASESISHTRRIRPLARVSSLRFYSMSAPPTTGKRTTTSAINKNINNTLNKTTTNDTNIEKTNSTPATTMMVKMIKSTAIPKQQHICSFASLDKQFANKRSFRLGVRKTLILKNTPQKVFAQLCCRSAQIVAATIRFNVIWKEQQKRANVTILSSDLRKVSQKHFRQPPSKNKIKNVGINQLKQIQENQNNNNIPDILFSENIIKQSEVPTILKTSVKQVLPSVNNNRQPIVAETVGNLGKSAGISSITAPVSNVKNPLNQQPQQQIVPPVPPHRSQKQEQNQQQKEQLNKSSKTSVPLILPDKSILEQFVQNKRDILDQLHEEAEEILSSARDLSTCGTTNKLLNPLKETTTTISSLPESKRNSQMLIASIMPPQEAQSLNSSYHSIQDDLFGNNQINIQQQNRQRKPIDLFGKTTLLTTHQFEKPKSLFEEKMQKQAFQLQEKAVNRQNEFNNEINNLNKTNLRRKSATNENADLAQTFVNQTQKPYQQEQRYAAHISLSGRQSTASCESGNSGSLDTENRQMIDQARYKHSQQRNKFKEAIDYLDHIFEDFQRESDLNQQQKEEIKLEQNKHHMPQKRLEVVSSVRPGNVKSAKEAFEKVAAALANERSNSKLKKHQTSQQQQKQQLPSQQQPTVVLKRQQSYPLMVVQRSTQQQQFPSEMNAKIPTVIPPQSIVAENGSNKNNLEEEEISVAETIVLPSKNTSDRLDFTRNWLTSGGSDMSGWAESGGGGENSVPKPYSAKGGTIQDVKDWDEHSLGSCSAEVAAINAPNERRLKQKEKQQQLILIKNQQQQKQQQNQQQQKQQLNKQQILPIRQKQPPTQQQCSSATSTTTTNNVPPPQISVAVVPAAVRPQPFRPQLGILPASLGVSGQMHKAPSIEQIRFLRAASQDCPPTSMASSIHSHEGFFNFQPGAASCLSTHSLQRIGFGGGAFHSYTPNIAQMQQKQISKQQQKQQQLNYINSQQYLKGSIQSLPDSALCTAPNNNNLIYLPGEVSNNNNVYLNNNNNYQQTYSQHLNKTPNNSDYNQQKQPKRFISTKENKQIPTDHSLAIDALVAELELDTNLNTSNDKRRSFPTIQTEVNNQNASSNTRNLTNRPAFETINQERINPSKVDAMAKMFDKQTNKTKTSNPLSFTTNGDSTTNWSSRRNTSQTIQQQQKHVERGPSLKTTSTKFQIKETPPTPPPHSSKHLKQQQQTTIYKQRQSPQFVKGTKAGVGVCGDRRYVVGNRQTQQQNINNNDESEQQQQFNTSNGFYDNVHQHHQGSPPPPHPSNYHHFRNEDIIDCSSMSSREIELPPQPPNNNGISNVPKTAGKRIGQLIKKLGNSVGGDNKQQNGISAVSTLSLNRSAHEQLPTVRNGLGVKEEILTKSNSLSSERWRSQAMNQQQNVADSSYDLDEDKSHASGGLGNRLKQTILGGMVRRRVPT</sequence>
<feature type="compositionally biased region" description="Low complexity" evidence="2">
    <location>
        <begin position="1240"/>
        <end position="1256"/>
    </location>
</feature>
<gene>
    <name evidence="3" type="ORF">MENT_LOCUS14511</name>
</gene>
<feature type="compositionally biased region" description="Low complexity" evidence="2">
    <location>
        <begin position="1438"/>
        <end position="1458"/>
    </location>
</feature>
<feature type="region of interest" description="Disordered" evidence="2">
    <location>
        <begin position="141"/>
        <end position="167"/>
    </location>
</feature>
<feature type="region of interest" description="Disordered" evidence="2">
    <location>
        <begin position="1229"/>
        <end position="1256"/>
    </location>
</feature>
<feature type="region of interest" description="Disordered" evidence="2">
    <location>
        <begin position="69"/>
        <end position="123"/>
    </location>
</feature>
<dbReference type="EMBL" id="CAJEWN010000082">
    <property type="protein sequence ID" value="CAD2160894.1"/>
    <property type="molecule type" value="Genomic_DNA"/>
</dbReference>
<evidence type="ECO:0000256" key="2">
    <source>
        <dbReference type="SAM" id="MobiDB-lite"/>
    </source>
</evidence>
<feature type="compositionally biased region" description="Low complexity" evidence="2">
    <location>
        <begin position="421"/>
        <end position="440"/>
    </location>
</feature>
<feature type="compositionally biased region" description="Low complexity" evidence="2">
    <location>
        <begin position="466"/>
        <end position="487"/>
    </location>
</feature>
<feature type="coiled-coil region" evidence="1">
    <location>
        <begin position="1062"/>
        <end position="1099"/>
    </location>
</feature>
<feature type="compositionally biased region" description="Low complexity" evidence="2">
    <location>
        <begin position="1816"/>
        <end position="1827"/>
    </location>
</feature>
<feature type="compositionally biased region" description="Polar residues" evidence="2">
    <location>
        <begin position="1121"/>
        <end position="1139"/>
    </location>
</feature>
<feature type="region of interest" description="Disordered" evidence="2">
    <location>
        <begin position="1339"/>
        <end position="1367"/>
    </location>
</feature>
<evidence type="ECO:0000256" key="1">
    <source>
        <dbReference type="SAM" id="Coils"/>
    </source>
</evidence>
<comment type="caution">
    <text evidence="3">The sequence shown here is derived from an EMBL/GenBank/DDBJ whole genome shotgun (WGS) entry which is preliminary data.</text>
</comment>
<keyword evidence="1" id="KW-0175">Coiled coil</keyword>
<feature type="region of interest" description="Disordered" evidence="2">
    <location>
        <begin position="873"/>
        <end position="914"/>
    </location>
</feature>
<feature type="compositionally biased region" description="Polar residues" evidence="2">
    <location>
        <begin position="10"/>
        <end position="20"/>
    </location>
</feature>
<accession>A0A6V7ULA1</accession>
<dbReference type="Proteomes" id="UP000580250">
    <property type="component" value="Unassembled WGS sequence"/>
</dbReference>
<feature type="compositionally biased region" description="Low complexity" evidence="2">
    <location>
        <begin position="93"/>
        <end position="107"/>
    </location>
</feature>
<feature type="compositionally biased region" description="Polar residues" evidence="2">
    <location>
        <begin position="340"/>
        <end position="356"/>
    </location>
</feature>
<feature type="region of interest" description="Disordered" evidence="2">
    <location>
        <begin position="458"/>
        <end position="498"/>
    </location>
</feature>
<dbReference type="OrthoDB" id="5856121at2759"/>
<feature type="region of interest" description="Disordered" evidence="2">
    <location>
        <begin position="1745"/>
        <end position="1830"/>
    </location>
</feature>
<reference evidence="3 4" key="1">
    <citation type="submission" date="2020-08" db="EMBL/GenBank/DDBJ databases">
        <authorList>
            <person name="Koutsovoulos G."/>
            <person name="Danchin GJ E."/>
        </authorList>
    </citation>
    <scope>NUCLEOTIDE SEQUENCE [LARGE SCALE GENOMIC DNA]</scope>
</reference>
<feature type="compositionally biased region" description="Low complexity" evidence="2">
    <location>
        <begin position="1763"/>
        <end position="1776"/>
    </location>
</feature>
<proteinExistence type="predicted"/>
<feature type="compositionally biased region" description="Low complexity" evidence="2">
    <location>
        <begin position="357"/>
        <end position="371"/>
    </location>
</feature>
<feature type="region of interest" description="Disordered" evidence="2">
    <location>
        <begin position="2006"/>
        <end position="2033"/>
    </location>
</feature>
<feature type="compositionally biased region" description="Polar residues" evidence="2">
    <location>
        <begin position="76"/>
        <end position="92"/>
    </location>
</feature>
<feature type="region of interest" description="Disordered" evidence="2">
    <location>
        <begin position="1"/>
        <end position="20"/>
    </location>
</feature>
<feature type="region of interest" description="Disordered" evidence="2">
    <location>
        <begin position="1438"/>
        <end position="1462"/>
    </location>
</feature>
<feature type="compositionally biased region" description="Low complexity" evidence="2">
    <location>
        <begin position="154"/>
        <end position="167"/>
    </location>
</feature>
<feature type="compositionally biased region" description="Polar residues" evidence="2">
    <location>
        <begin position="1748"/>
        <end position="1762"/>
    </location>
</feature>
<name>A0A6V7ULA1_MELEN</name>
<feature type="region of interest" description="Disordered" evidence="2">
    <location>
        <begin position="337"/>
        <end position="445"/>
    </location>
</feature>
<evidence type="ECO:0000313" key="3">
    <source>
        <dbReference type="EMBL" id="CAD2160894.1"/>
    </source>
</evidence>
<feature type="region of interest" description="Disordered" evidence="2">
    <location>
        <begin position="1119"/>
        <end position="1139"/>
    </location>
</feature>
<feature type="region of interest" description="Disordered" evidence="2">
    <location>
        <begin position="184"/>
        <end position="233"/>
    </location>
</feature>
<feature type="compositionally biased region" description="Low complexity" evidence="2">
    <location>
        <begin position="898"/>
        <end position="913"/>
    </location>
</feature>
<feature type="compositionally biased region" description="Low complexity" evidence="2">
    <location>
        <begin position="190"/>
        <end position="201"/>
    </location>
</feature>
<organism evidence="3 4">
    <name type="scientific">Meloidogyne enterolobii</name>
    <name type="common">Root-knot nematode worm</name>
    <name type="synonym">Meloidogyne mayaguensis</name>
    <dbReference type="NCBI Taxonomy" id="390850"/>
    <lineage>
        <taxon>Eukaryota</taxon>
        <taxon>Metazoa</taxon>
        <taxon>Ecdysozoa</taxon>
        <taxon>Nematoda</taxon>
        <taxon>Chromadorea</taxon>
        <taxon>Rhabditida</taxon>
        <taxon>Tylenchina</taxon>
        <taxon>Tylenchomorpha</taxon>
        <taxon>Tylenchoidea</taxon>
        <taxon>Meloidogynidae</taxon>
        <taxon>Meloidogyninae</taxon>
        <taxon>Meloidogyne</taxon>
    </lineage>
</organism>